<evidence type="ECO:0000313" key="4">
    <source>
        <dbReference type="Proteomes" id="UP000199173"/>
    </source>
</evidence>
<dbReference type="Pfam" id="PF10798">
    <property type="entry name" value="YmgB"/>
    <property type="match status" value="1"/>
</dbReference>
<dbReference type="GO" id="GO:0071468">
    <property type="term" value="P:cellular response to acidic pH"/>
    <property type="evidence" value="ECO:0007669"/>
    <property type="project" value="InterPro"/>
</dbReference>
<evidence type="ECO:0000313" key="1">
    <source>
        <dbReference type="EMBL" id="SFQ99355.1"/>
    </source>
</evidence>
<dbReference type="InterPro" id="IPR024753">
    <property type="entry name" value="AriR"/>
</dbReference>
<dbReference type="AlphaFoldDB" id="A0AAX2EMR1"/>
<sequence>MFNHNRIHPMSQAMQDPSYGYENLPDASLAEYFRSGGNLLSEESAILGAAIRRISAAEQRITHKALILELIKMIETTKDVVTSDVIRNTLEIVVHHTTDDL</sequence>
<evidence type="ECO:0000313" key="2">
    <source>
        <dbReference type="EMBL" id="SFT45957.1"/>
    </source>
</evidence>
<dbReference type="EMBL" id="FPAV01000001">
    <property type="protein sequence ID" value="SFT45957.1"/>
    <property type="molecule type" value="Genomic_DNA"/>
</dbReference>
<dbReference type="Proteomes" id="UP000199173">
    <property type="component" value="Unassembled WGS sequence"/>
</dbReference>
<reference evidence="3 4" key="1">
    <citation type="submission" date="2016-10" db="EMBL/GenBank/DDBJ databases">
        <authorList>
            <person name="Varghese N."/>
            <person name="Submissions S."/>
        </authorList>
    </citation>
    <scope>NUCLEOTIDE SEQUENCE [LARGE SCALE GENOMIC DNA]</scope>
    <source>
        <strain evidence="2 3">NFIX06</strain>
        <strain evidence="1 4">NFIX08</strain>
    </source>
</reference>
<dbReference type="Proteomes" id="UP000198760">
    <property type="component" value="Unassembled WGS sequence"/>
</dbReference>
<organism evidence="1 4">
    <name type="scientific">Kosakonia radicincitans</name>
    <dbReference type="NCBI Taxonomy" id="283686"/>
    <lineage>
        <taxon>Bacteria</taxon>
        <taxon>Pseudomonadati</taxon>
        <taxon>Pseudomonadota</taxon>
        <taxon>Gammaproteobacteria</taxon>
        <taxon>Enterobacterales</taxon>
        <taxon>Enterobacteriaceae</taxon>
        <taxon>Kosakonia</taxon>
    </lineage>
</organism>
<gene>
    <name evidence="2" type="ORF">SAMN03159428_00679</name>
    <name evidence="1" type="ORF">SAMN03159514_00681</name>
</gene>
<evidence type="ECO:0000313" key="3">
    <source>
        <dbReference type="Proteomes" id="UP000198760"/>
    </source>
</evidence>
<comment type="caution">
    <text evidence="1">The sequence shown here is derived from an EMBL/GenBank/DDBJ whole genome shotgun (WGS) entry which is preliminary data.</text>
</comment>
<dbReference type="Gene3D" id="1.20.5.5260">
    <property type="match status" value="1"/>
</dbReference>
<dbReference type="EMBL" id="FOYJ01000001">
    <property type="protein sequence ID" value="SFQ99355.1"/>
    <property type="molecule type" value="Genomic_DNA"/>
</dbReference>
<name>A0AAX2EMR1_9ENTR</name>
<accession>A0AAX2EMR1</accession>
<protein>
    <submittedName>
        <fullName evidence="1">Biofilm development protein YmgB/AriR</fullName>
    </submittedName>
</protein>
<proteinExistence type="predicted"/>
<keyword evidence="3" id="KW-1185">Reference proteome</keyword>